<feature type="region of interest" description="Disordered" evidence="1">
    <location>
        <begin position="1"/>
        <end position="47"/>
    </location>
</feature>
<keyword evidence="3" id="KW-1185">Reference proteome</keyword>
<dbReference type="EMBL" id="BIFH01000017">
    <property type="protein sequence ID" value="GCD95145.1"/>
    <property type="molecule type" value="Genomic_DNA"/>
</dbReference>
<feature type="compositionally biased region" description="Basic and acidic residues" evidence="1">
    <location>
        <begin position="22"/>
        <end position="42"/>
    </location>
</feature>
<evidence type="ECO:0000313" key="3">
    <source>
        <dbReference type="Proteomes" id="UP000286931"/>
    </source>
</evidence>
<organism evidence="2 3">
    <name type="scientific">Embleya hyalina</name>
    <dbReference type="NCBI Taxonomy" id="516124"/>
    <lineage>
        <taxon>Bacteria</taxon>
        <taxon>Bacillati</taxon>
        <taxon>Actinomycetota</taxon>
        <taxon>Actinomycetes</taxon>
        <taxon>Kitasatosporales</taxon>
        <taxon>Streptomycetaceae</taxon>
        <taxon>Embleya</taxon>
    </lineage>
</organism>
<accession>A0A401YKL6</accession>
<evidence type="ECO:0000313" key="2">
    <source>
        <dbReference type="EMBL" id="GCD95145.1"/>
    </source>
</evidence>
<evidence type="ECO:0008006" key="4">
    <source>
        <dbReference type="Google" id="ProtNLM"/>
    </source>
</evidence>
<protein>
    <recommendedName>
        <fullName evidence="4">ATP/GTP-binding protein</fullName>
    </recommendedName>
</protein>
<gene>
    <name evidence="2" type="ORF">EHYA_02814</name>
</gene>
<name>A0A401YKL6_9ACTN</name>
<reference evidence="2 3" key="1">
    <citation type="submission" date="2018-12" db="EMBL/GenBank/DDBJ databases">
        <title>Draft genome sequence of Embleya hyalina NBRC 13850T.</title>
        <authorList>
            <person name="Komaki H."/>
            <person name="Hosoyama A."/>
            <person name="Kimura A."/>
            <person name="Ichikawa N."/>
            <person name="Tamura T."/>
        </authorList>
    </citation>
    <scope>NUCLEOTIDE SEQUENCE [LARGE SCALE GENOMIC DNA]</scope>
    <source>
        <strain evidence="2 3">NBRC 13850</strain>
    </source>
</reference>
<evidence type="ECO:0000256" key="1">
    <source>
        <dbReference type="SAM" id="MobiDB-lite"/>
    </source>
</evidence>
<dbReference type="AlphaFoldDB" id="A0A401YKL6"/>
<proteinExistence type="predicted"/>
<sequence length="109" mass="12680">MRRVHPYPFCVPRRNKPTSRSRSVDRGEPRDPGLGFEERESGADGEWLVRPISGQAATKTYRCPGCDHEIAPGVPHVVAWSADGRVEERRHWHRPCWNSRGQRRITRRR</sequence>
<dbReference type="Proteomes" id="UP000286931">
    <property type="component" value="Unassembled WGS sequence"/>
</dbReference>
<comment type="caution">
    <text evidence="2">The sequence shown here is derived from an EMBL/GenBank/DDBJ whole genome shotgun (WGS) entry which is preliminary data.</text>
</comment>